<sequence>MDQLSPLKILDVSSVSPKSPKTATISSAATSLPLTFSDLLWVTLFPNSGFSIGISTHHAAMDGKSSTSFLNSWAYICFHLKDSSDSSVLLPEHLVPFYDRSVIKDPSGVAEKFANSLLENGGPNNRSLMVQKRGRGNQSKLIRGTFELSPSSISKLKKSAESKVTKKGVRVSSFVVACAHVLECLVKAEETEENRVFFIFSADLRSRLDPPIPPTYFGNCIGGAMFVCETKRLMEEDGFVCGVEGISEGLKRMEEEEDAVSKTGRLFFEMQKMVKDKNVRIFTLAGSHRFDVYGNDFGWGRPKKVEIVSIDETGAISLTESRNKNGGIEIGLVLNQTVMDAFASLFARRL</sequence>
<keyword evidence="1 3" id="KW-0808">Transferase</keyword>
<dbReference type="InterPro" id="IPR023213">
    <property type="entry name" value="CAT-like_dom_sf"/>
</dbReference>
<dbReference type="InterPro" id="IPR051504">
    <property type="entry name" value="Plant_metabolite_acyltrans"/>
</dbReference>
<dbReference type="EMBL" id="JAAIUW010000010">
    <property type="protein sequence ID" value="KAF7813167.1"/>
    <property type="molecule type" value="Genomic_DNA"/>
</dbReference>
<comment type="caution">
    <text evidence="3">The sequence shown here is derived from an EMBL/GenBank/DDBJ whole genome shotgun (WGS) entry which is preliminary data.</text>
</comment>
<dbReference type="SUPFAM" id="SSF52777">
    <property type="entry name" value="CoA-dependent acyltransferases"/>
    <property type="match status" value="1"/>
</dbReference>
<evidence type="ECO:0000313" key="4">
    <source>
        <dbReference type="Proteomes" id="UP000634136"/>
    </source>
</evidence>
<organism evidence="3 4">
    <name type="scientific">Senna tora</name>
    <dbReference type="NCBI Taxonomy" id="362788"/>
    <lineage>
        <taxon>Eukaryota</taxon>
        <taxon>Viridiplantae</taxon>
        <taxon>Streptophyta</taxon>
        <taxon>Embryophyta</taxon>
        <taxon>Tracheophyta</taxon>
        <taxon>Spermatophyta</taxon>
        <taxon>Magnoliopsida</taxon>
        <taxon>eudicotyledons</taxon>
        <taxon>Gunneridae</taxon>
        <taxon>Pentapetalae</taxon>
        <taxon>rosids</taxon>
        <taxon>fabids</taxon>
        <taxon>Fabales</taxon>
        <taxon>Fabaceae</taxon>
        <taxon>Caesalpinioideae</taxon>
        <taxon>Cassia clade</taxon>
        <taxon>Senna</taxon>
    </lineage>
</organism>
<evidence type="ECO:0000313" key="3">
    <source>
        <dbReference type="EMBL" id="KAF7813167.1"/>
    </source>
</evidence>
<proteinExistence type="predicted"/>
<gene>
    <name evidence="3" type="ORF">G2W53_034143</name>
</gene>
<name>A0A834T3J6_9FABA</name>
<dbReference type="GO" id="GO:0016747">
    <property type="term" value="F:acyltransferase activity, transferring groups other than amino-acyl groups"/>
    <property type="evidence" value="ECO:0007669"/>
    <property type="project" value="UniProtKB-ARBA"/>
</dbReference>
<dbReference type="Pfam" id="PF02458">
    <property type="entry name" value="Transferase"/>
    <property type="match status" value="1"/>
</dbReference>
<dbReference type="OrthoDB" id="1430895at2759"/>
<dbReference type="Proteomes" id="UP000634136">
    <property type="component" value="Unassembled WGS sequence"/>
</dbReference>
<evidence type="ECO:0000256" key="2">
    <source>
        <dbReference type="ARBA" id="ARBA00023315"/>
    </source>
</evidence>
<dbReference type="AlphaFoldDB" id="A0A834T3J6"/>
<protein>
    <submittedName>
        <fullName evidence="3">Phenolic glucoside malonyltransferase 1-like</fullName>
    </submittedName>
</protein>
<dbReference type="PANTHER" id="PTHR31625">
    <property type="match status" value="1"/>
</dbReference>
<dbReference type="Gene3D" id="3.30.559.10">
    <property type="entry name" value="Chloramphenicol acetyltransferase-like domain"/>
    <property type="match status" value="2"/>
</dbReference>
<reference evidence="3" key="1">
    <citation type="submission" date="2020-09" db="EMBL/GenBank/DDBJ databases">
        <title>Genome-Enabled Discovery of Anthraquinone Biosynthesis in Senna tora.</title>
        <authorList>
            <person name="Kang S.-H."/>
            <person name="Pandey R.P."/>
            <person name="Lee C.-M."/>
            <person name="Sim J.-S."/>
            <person name="Jeong J.-T."/>
            <person name="Choi B.-S."/>
            <person name="Jung M."/>
            <person name="Ginzburg D."/>
            <person name="Zhao K."/>
            <person name="Won S.Y."/>
            <person name="Oh T.-J."/>
            <person name="Yu Y."/>
            <person name="Kim N.-H."/>
            <person name="Lee O.R."/>
            <person name="Lee T.-H."/>
            <person name="Bashyal P."/>
            <person name="Kim T.-S."/>
            <person name="Lee W.-H."/>
            <person name="Kawkins C."/>
            <person name="Kim C.-K."/>
            <person name="Kim J.S."/>
            <person name="Ahn B.O."/>
            <person name="Rhee S.Y."/>
            <person name="Sohng J.K."/>
        </authorList>
    </citation>
    <scope>NUCLEOTIDE SEQUENCE</scope>
    <source>
        <tissue evidence="3">Leaf</tissue>
    </source>
</reference>
<keyword evidence="2" id="KW-0012">Acyltransferase</keyword>
<accession>A0A834T3J6</accession>
<keyword evidence="4" id="KW-1185">Reference proteome</keyword>
<evidence type="ECO:0000256" key="1">
    <source>
        <dbReference type="ARBA" id="ARBA00022679"/>
    </source>
</evidence>